<proteinExistence type="predicted"/>
<feature type="compositionally biased region" description="Acidic residues" evidence="1">
    <location>
        <begin position="242"/>
        <end position="252"/>
    </location>
</feature>
<name>D2V183_NAEGR</name>
<accession>D2V183</accession>
<dbReference type="KEGG" id="ngr:NAEGRDRAFT_56850"/>
<dbReference type="VEuPathDB" id="AmoebaDB:NAEGRDRAFT_56850"/>
<gene>
    <name evidence="2" type="ORF">NAEGRDRAFT_56850</name>
</gene>
<dbReference type="InParanoid" id="D2V183"/>
<dbReference type="AlphaFoldDB" id="D2V183"/>
<protein>
    <submittedName>
        <fullName evidence="2">Uncharacterized protein</fullName>
    </submittedName>
</protein>
<feature type="region of interest" description="Disordered" evidence="1">
    <location>
        <begin position="238"/>
        <end position="285"/>
    </location>
</feature>
<sequence length="435" mass="49997">MKRKSSSKVSSSSKSPPSKKSKDSEETKESTDQSLYKKKRLSKKQVNTILTYNEKTLEQDKDSLVSIFTFLSNQLEPNISIKLGVSSIYLVIEELYNLSGEGIIGIQGEKSIEKLVKSISQFENCEQAVVVARDRIEKQLFIVNNHFQESIGELEEIEEGDCLHIFKRIKNGYGLIGKGVLIEKNDTTAILNEVESLLEFAKIDSKDKEFSLRLVRKNKSKREKEVHRPSFLSKKSTLITESDSESELEFESESEHEPHLESESELVELEKAKSKEKSQHELERGSELTQLLQIPNFIEHYQQVIQENLQLKKKVGEYEKANKSFNHAIKLIVECVDNHPRVFNLNETTITIGQEAFTISHRERSVLNKLNESKKIQYIADNILKKPLKDVNDDEKELIIGIVMDIRGLNVNTDKEEVKKLRNIFRNIKCNSKKQ</sequence>
<feature type="region of interest" description="Disordered" evidence="1">
    <location>
        <begin position="1"/>
        <end position="38"/>
    </location>
</feature>
<dbReference type="GeneID" id="8852641"/>
<feature type="compositionally biased region" description="Basic and acidic residues" evidence="1">
    <location>
        <begin position="20"/>
        <end position="31"/>
    </location>
</feature>
<dbReference type="Proteomes" id="UP000006671">
    <property type="component" value="Unassembled WGS sequence"/>
</dbReference>
<dbReference type="RefSeq" id="XP_002682007.1">
    <property type="nucleotide sequence ID" value="XM_002681961.1"/>
</dbReference>
<feature type="compositionally biased region" description="Basic and acidic residues" evidence="1">
    <location>
        <begin position="253"/>
        <end position="285"/>
    </location>
</feature>
<organism evidence="3">
    <name type="scientific">Naegleria gruberi</name>
    <name type="common">Amoeba</name>
    <dbReference type="NCBI Taxonomy" id="5762"/>
    <lineage>
        <taxon>Eukaryota</taxon>
        <taxon>Discoba</taxon>
        <taxon>Heterolobosea</taxon>
        <taxon>Tetramitia</taxon>
        <taxon>Eutetramitia</taxon>
        <taxon>Vahlkampfiidae</taxon>
        <taxon>Naegleria</taxon>
    </lineage>
</organism>
<evidence type="ECO:0000313" key="2">
    <source>
        <dbReference type="EMBL" id="EFC49263.1"/>
    </source>
</evidence>
<dbReference type="EMBL" id="GG738848">
    <property type="protein sequence ID" value="EFC49263.1"/>
    <property type="molecule type" value="Genomic_DNA"/>
</dbReference>
<reference evidence="2 3" key="1">
    <citation type="journal article" date="2010" name="Cell">
        <title>The genome of Naegleria gruberi illuminates early eukaryotic versatility.</title>
        <authorList>
            <person name="Fritz-Laylin L.K."/>
            <person name="Prochnik S.E."/>
            <person name="Ginger M.L."/>
            <person name="Dacks J.B."/>
            <person name="Carpenter M.L."/>
            <person name="Field M.C."/>
            <person name="Kuo A."/>
            <person name="Paredez A."/>
            <person name="Chapman J."/>
            <person name="Pham J."/>
            <person name="Shu S."/>
            <person name="Neupane R."/>
            <person name="Cipriano M."/>
            <person name="Mancuso J."/>
            <person name="Tu H."/>
            <person name="Salamov A."/>
            <person name="Lindquist E."/>
            <person name="Shapiro H."/>
            <person name="Lucas S."/>
            <person name="Grigoriev I.V."/>
            <person name="Cande W.Z."/>
            <person name="Fulton C."/>
            <person name="Rokhsar D.S."/>
            <person name="Dawson S.C."/>
        </authorList>
    </citation>
    <scope>NUCLEOTIDE SEQUENCE [LARGE SCALE GENOMIC DNA]</scope>
    <source>
        <strain evidence="2 3">NEG-M</strain>
    </source>
</reference>
<feature type="compositionally biased region" description="Low complexity" evidence="1">
    <location>
        <begin position="7"/>
        <end position="18"/>
    </location>
</feature>
<evidence type="ECO:0000313" key="3">
    <source>
        <dbReference type="Proteomes" id="UP000006671"/>
    </source>
</evidence>
<keyword evidence="3" id="KW-1185">Reference proteome</keyword>
<evidence type="ECO:0000256" key="1">
    <source>
        <dbReference type="SAM" id="MobiDB-lite"/>
    </source>
</evidence>